<evidence type="ECO:0000313" key="3">
    <source>
        <dbReference type="Proteomes" id="UP000765509"/>
    </source>
</evidence>
<organism evidence="2 3">
    <name type="scientific">Austropuccinia psidii MF-1</name>
    <dbReference type="NCBI Taxonomy" id="1389203"/>
    <lineage>
        <taxon>Eukaryota</taxon>
        <taxon>Fungi</taxon>
        <taxon>Dikarya</taxon>
        <taxon>Basidiomycota</taxon>
        <taxon>Pucciniomycotina</taxon>
        <taxon>Pucciniomycetes</taxon>
        <taxon>Pucciniales</taxon>
        <taxon>Sphaerophragmiaceae</taxon>
        <taxon>Austropuccinia</taxon>
    </lineage>
</organism>
<name>A0A9Q3GPX7_9BASI</name>
<keyword evidence="3" id="KW-1185">Reference proteome</keyword>
<dbReference type="Proteomes" id="UP000765509">
    <property type="component" value="Unassembled WGS sequence"/>
</dbReference>
<gene>
    <name evidence="2" type="ORF">O181_015373</name>
</gene>
<comment type="caution">
    <text evidence="2">The sequence shown here is derived from an EMBL/GenBank/DDBJ whole genome shotgun (WGS) entry which is preliminary data.</text>
</comment>
<proteinExistence type="predicted"/>
<protein>
    <submittedName>
        <fullName evidence="2">Uncharacterized protein</fullName>
    </submittedName>
</protein>
<feature type="compositionally biased region" description="Acidic residues" evidence="1">
    <location>
        <begin position="19"/>
        <end position="35"/>
    </location>
</feature>
<accession>A0A9Q3GPX7</accession>
<feature type="region of interest" description="Disordered" evidence="1">
    <location>
        <begin position="1"/>
        <end position="35"/>
    </location>
</feature>
<reference evidence="2" key="1">
    <citation type="submission" date="2021-03" db="EMBL/GenBank/DDBJ databases">
        <title>Draft genome sequence of rust myrtle Austropuccinia psidii MF-1, a brazilian biotype.</title>
        <authorList>
            <person name="Quecine M.C."/>
            <person name="Pachon D.M.R."/>
            <person name="Bonatelli M.L."/>
            <person name="Correr F.H."/>
            <person name="Franceschini L.M."/>
            <person name="Leite T.F."/>
            <person name="Margarido G.R.A."/>
            <person name="Almeida C.A."/>
            <person name="Ferrarezi J.A."/>
            <person name="Labate C.A."/>
        </authorList>
    </citation>
    <scope>NUCLEOTIDE SEQUENCE</scope>
    <source>
        <strain evidence="2">MF-1</strain>
    </source>
</reference>
<dbReference type="EMBL" id="AVOT02004194">
    <property type="protein sequence ID" value="MBW0475658.1"/>
    <property type="molecule type" value="Genomic_DNA"/>
</dbReference>
<evidence type="ECO:0000313" key="2">
    <source>
        <dbReference type="EMBL" id="MBW0475658.1"/>
    </source>
</evidence>
<dbReference type="AlphaFoldDB" id="A0A9Q3GPX7"/>
<sequence>MEGAEPFRGGGPISRLGETEDGEGEESVKEEEYEDTEVAAALEVAPKAYEAPNLALSNKPLVSQAEQKFLQMMEQLTQFMVKLTQAVDPRGNFRATAFNPPSMKAPDSFDGIQAHKLRGFIQCCQLIFHNDPENLSSERKKVI</sequence>
<evidence type="ECO:0000256" key="1">
    <source>
        <dbReference type="SAM" id="MobiDB-lite"/>
    </source>
</evidence>